<accession>A0ABT8C2M1</accession>
<gene>
    <name evidence="1" type="ORF">QWZ16_22915</name>
</gene>
<protein>
    <submittedName>
        <fullName evidence="1">Uncharacterized protein</fullName>
    </submittedName>
</protein>
<dbReference type="RefSeq" id="WP_290313382.1">
    <property type="nucleotide sequence ID" value="NZ_JAUFQC010000027.1"/>
</dbReference>
<sequence length="54" mass="6287">MTFKANDGHTIGDGAELVFRSGQIYWLKKRPFPSTKFLLLFQQSWSVPRSWTLV</sequence>
<comment type="caution">
    <text evidence="1">The sequence shown here is derived from an EMBL/GenBank/DDBJ whole genome shotgun (WGS) entry which is preliminary data.</text>
</comment>
<evidence type="ECO:0000313" key="1">
    <source>
        <dbReference type="EMBL" id="MDN3612455.1"/>
    </source>
</evidence>
<keyword evidence="2" id="KW-1185">Reference proteome</keyword>
<dbReference type="Proteomes" id="UP001238540">
    <property type="component" value="Unassembled WGS sequence"/>
</dbReference>
<name>A0ABT8C2M1_9VIBR</name>
<evidence type="ECO:0000313" key="2">
    <source>
        <dbReference type="Proteomes" id="UP001238540"/>
    </source>
</evidence>
<reference evidence="2" key="1">
    <citation type="journal article" date="2019" name="Int. J. Syst. Evol. Microbiol.">
        <title>The Global Catalogue of Microorganisms (GCM) 10K type strain sequencing project: providing services to taxonomists for standard genome sequencing and annotation.</title>
        <authorList>
            <consortium name="The Broad Institute Genomics Platform"/>
            <consortium name="The Broad Institute Genome Sequencing Center for Infectious Disease"/>
            <person name="Wu L."/>
            <person name="Ma J."/>
        </authorList>
    </citation>
    <scope>NUCLEOTIDE SEQUENCE [LARGE SCALE GENOMIC DNA]</scope>
    <source>
        <strain evidence="2">CECT 7398</strain>
    </source>
</reference>
<proteinExistence type="predicted"/>
<organism evidence="1 2">
    <name type="scientific">Vibrio ostreicida</name>
    <dbReference type="NCBI Taxonomy" id="526588"/>
    <lineage>
        <taxon>Bacteria</taxon>
        <taxon>Pseudomonadati</taxon>
        <taxon>Pseudomonadota</taxon>
        <taxon>Gammaproteobacteria</taxon>
        <taxon>Vibrionales</taxon>
        <taxon>Vibrionaceae</taxon>
        <taxon>Vibrio</taxon>
    </lineage>
</organism>
<dbReference type="EMBL" id="JAUFQC010000027">
    <property type="protein sequence ID" value="MDN3612455.1"/>
    <property type="molecule type" value="Genomic_DNA"/>
</dbReference>